<keyword evidence="3" id="KW-1185">Reference proteome</keyword>
<feature type="region of interest" description="Disordered" evidence="1">
    <location>
        <begin position="51"/>
        <end position="123"/>
    </location>
</feature>
<dbReference type="RefSeq" id="XP_060294974.1">
    <property type="nucleotide sequence ID" value="XM_060440166.1"/>
</dbReference>
<feature type="region of interest" description="Disordered" evidence="1">
    <location>
        <begin position="1"/>
        <end position="24"/>
    </location>
</feature>
<dbReference type="EMBL" id="JAUIRO010000005">
    <property type="protein sequence ID" value="KAK0713651.1"/>
    <property type="molecule type" value="Genomic_DNA"/>
</dbReference>
<name>A0AA40AD53_9PEZI</name>
<organism evidence="2 3">
    <name type="scientific">Lasiosphaeria miniovina</name>
    <dbReference type="NCBI Taxonomy" id="1954250"/>
    <lineage>
        <taxon>Eukaryota</taxon>
        <taxon>Fungi</taxon>
        <taxon>Dikarya</taxon>
        <taxon>Ascomycota</taxon>
        <taxon>Pezizomycotina</taxon>
        <taxon>Sordariomycetes</taxon>
        <taxon>Sordariomycetidae</taxon>
        <taxon>Sordariales</taxon>
        <taxon>Lasiosphaeriaceae</taxon>
        <taxon>Lasiosphaeria</taxon>
    </lineage>
</organism>
<proteinExistence type="predicted"/>
<dbReference type="GeneID" id="85323436"/>
<evidence type="ECO:0000313" key="3">
    <source>
        <dbReference type="Proteomes" id="UP001172101"/>
    </source>
</evidence>
<dbReference type="Proteomes" id="UP001172101">
    <property type="component" value="Unassembled WGS sequence"/>
</dbReference>
<gene>
    <name evidence="2" type="ORF">B0T26DRAFT_677956</name>
</gene>
<protein>
    <submittedName>
        <fullName evidence="2">Uncharacterized protein</fullName>
    </submittedName>
</protein>
<evidence type="ECO:0000256" key="1">
    <source>
        <dbReference type="SAM" id="MobiDB-lite"/>
    </source>
</evidence>
<sequence>MPTSVPAVDNDRGVELSNLSERGNNVTVASLIRDAVRAVVREEMLAAVFTSVSAPTQASSKAHAPTSAPKAPPPSYDTASRTPVLRADSAPRSEDPRPLASGTPPATFGRPNSPAAGFATTSG</sequence>
<comment type="caution">
    <text evidence="2">The sequence shown here is derived from an EMBL/GenBank/DDBJ whole genome shotgun (WGS) entry which is preliminary data.</text>
</comment>
<accession>A0AA40AD53</accession>
<feature type="compositionally biased region" description="Low complexity" evidence="1">
    <location>
        <begin position="58"/>
        <end position="69"/>
    </location>
</feature>
<reference evidence="2" key="1">
    <citation type="submission" date="2023-06" db="EMBL/GenBank/DDBJ databases">
        <title>Genome-scale phylogeny and comparative genomics of the fungal order Sordariales.</title>
        <authorList>
            <consortium name="Lawrence Berkeley National Laboratory"/>
            <person name="Hensen N."/>
            <person name="Bonometti L."/>
            <person name="Westerberg I."/>
            <person name="Brannstrom I.O."/>
            <person name="Guillou S."/>
            <person name="Cros-Aarteil S."/>
            <person name="Calhoun S."/>
            <person name="Haridas S."/>
            <person name="Kuo A."/>
            <person name="Mondo S."/>
            <person name="Pangilinan J."/>
            <person name="Riley R."/>
            <person name="LaButti K."/>
            <person name="Andreopoulos B."/>
            <person name="Lipzen A."/>
            <person name="Chen C."/>
            <person name="Yanf M."/>
            <person name="Daum C."/>
            <person name="Ng V."/>
            <person name="Clum A."/>
            <person name="Steindorff A."/>
            <person name="Ohm R."/>
            <person name="Martin F."/>
            <person name="Silar P."/>
            <person name="Natvig D."/>
            <person name="Lalanne C."/>
            <person name="Gautier V."/>
            <person name="Ament-velasquez S.L."/>
            <person name="Kruys A."/>
            <person name="Hutchinson M.I."/>
            <person name="Powell A.J."/>
            <person name="Barry K."/>
            <person name="Miller A.N."/>
            <person name="Grigoriev I.V."/>
            <person name="Debuchy R."/>
            <person name="Gladieux P."/>
            <person name="Thoren M.H."/>
            <person name="Johannesson H."/>
        </authorList>
    </citation>
    <scope>NUCLEOTIDE SEQUENCE</scope>
    <source>
        <strain evidence="2">SMH2392-1A</strain>
    </source>
</reference>
<dbReference type="AlphaFoldDB" id="A0AA40AD53"/>
<evidence type="ECO:0000313" key="2">
    <source>
        <dbReference type="EMBL" id="KAK0713651.1"/>
    </source>
</evidence>